<dbReference type="KEGG" id="bsed:DN745_02425"/>
<dbReference type="OrthoDB" id="8527479at2"/>
<sequence>MAMTVAVTRNLPERFHGFLASCMLEVAPGVYVAPSMRKAIRERLWDVMLGWATLVPADGGIALFWKSKTAPSGLGLRMIGWPKKELVEHEGVWLTMRALTQAHDHDELEGLLEGAED</sequence>
<reference evidence="1 2" key="1">
    <citation type="submission" date="2018-06" db="EMBL/GenBank/DDBJ databases">
        <title>Lujinxingia sediminis gen. nov. sp. nov., a new facultative anaerobic member of the class Deltaproteobacteria, and proposal of Lujinxingaceae fam. nov.</title>
        <authorList>
            <person name="Guo L.-Y."/>
            <person name="Li C.-M."/>
            <person name="Wang S."/>
            <person name="Du Z.-J."/>
        </authorList>
    </citation>
    <scope>NUCLEOTIDE SEQUENCE [LARGE SCALE GENOMIC DNA]</scope>
    <source>
        <strain evidence="1 2">FA350</strain>
    </source>
</reference>
<accession>A0A2Z4FHM6</accession>
<dbReference type="NCBIfam" id="TIGR01873">
    <property type="entry name" value="cas_CT1978"/>
    <property type="match status" value="1"/>
</dbReference>
<proteinExistence type="predicted"/>
<dbReference type="Pfam" id="PF09707">
    <property type="entry name" value="Cas_Cas2CT1978"/>
    <property type="match status" value="1"/>
</dbReference>
<dbReference type="Gene3D" id="3.30.70.240">
    <property type="match status" value="1"/>
</dbReference>
<organism evidence="1 2">
    <name type="scientific">Bradymonas sediminis</name>
    <dbReference type="NCBI Taxonomy" id="1548548"/>
    <lineage>
        <taxon>Bacteria</taxon>
        <taxon>Deltaproteobacteria</taxon>
        <taxon>Bradymonadales</taxon>
        <taxon>Bradymonadaceae</taxon>
        <taxon>Bradymonas</taxon>
    </lineage>
</organism>
<keyword evidence="2" id="KW-1185">Reference proteome</keyword>
<evidence type="ECO:0000313" key="1">
    <source>
        <dbReference type="EMBL" id="AWV88254.1"/>
    </source>
</evidence>
<name>A0A2Z4FHM6_9DELT</name>
<evidence type="ECO:0000313" key="2">
    <source>
        <dbReference type="Proteomes" id="UP000249799"/>
    </source>
</evidence>
<dbReference type="InterPro" id="IPR010152">
    <property type="entry name" value="CRISPR-assoc_prot_Cas2_sub"/>
</dbReference>
<dbReference type="EMBL" id="CP030032">
    <property type="protein sequence ID" value="AWV88254.1"/>
    <property type="molecule type" value="Genomic_DNA"/>
</dbReference>
<dbReference type="RefSeq" id="WP_111331843.1">
    <property type="nucleotide sequence ID" value="NZ_CP030032.1"/>
</dbReference>
<gene>
    <name evidence="1" type="primary">cas2e</name>
    <name evidence="1" type="ORF">DN745_02425</name>
</gene>
<dbReference type="AlphaFoldDB" id="A0A2Z4FHM6"/>
<protein>
    <submittedName>
        <fullName evidence="1">Type I-E CRISPR-associated endoribonuclease Cas2</fullName>
    </submittedName>
</protein>
<dbReference type="Proteomes" id="UP000249799">
    <property type="component" value="Chromosome"/>
</dbReference>